<keyword evidence="3" id="KW-0575">Peroxidase</keyword>
<evidence type="ECO:0000256" key="11">
    <source>
        <dbReference type="ARBA" id="ARBA00049091"/>
    </source>
</evidence>
<dbReference type="SUPFAM" id="SSF52833">
    <property type="entry name" value="Thioredoxin-like"/>
    <property type="match status" value="1"/>
</dbReference>
<dbReference type="InterPro" id="IPR000866">
    <property type="entry name" value="AhpC/TSA"/>
</dbReference>
<keyword evidence="5" id="KW-0560">Oxidoreductase</keyword>
<dbReference type="OrthoDB" id="9809746at2"/>
<reference evidence="13 14" key="1">
    <citation type="journal article" date="2016" name="Biochim. Biophys. Acta">
        <title>Characterization of red-shifted phycobilisomes isolated from the chlorophyll f-containing cyanobacterium Halomicronema hongdechloris.</title>
        <authorList>
            <person name="Li Y."/>
            <person name="Lin Y."/>
            <person name="Garvey C.J."/>
            <person name="Birch D."/>
            <person name="Corkery R.W."/>
            <person name="Loughlin P.C."/>
            <person name="Scheer H."/>
            <person name="Willows R.D."/>
            <person name="Chen M."/>
        </authorList>
    </citation>
    <scope>NUCLEOTIDE SEQUENCE [LARGE SCALE GENOMIC DNA]</scope>
    <source>
        <strain evidence="13 14">C2206</strain>
    </source>
</reference>
<dbReference type="KEGG" id="hhg:XM38_023520"/>
<evidence type="ECO:0000256" key="3">
    <source>
        <dbReference type="ARBA" id="ARBA00022559"/>
    </source>
</evidence>
<keyword evidence="7" id="KW-0676">Redox-active center</keyword>
<sequence length="219" mass="23524">MSLTQDLADLAQQTAAKLPGEVQAKMAAAAEELANSGITDDSLKQGDRIPDVTLPNATGREVAIGELLKSGPVVISFYRGGWCPYCNLELRALQQALPEIQAQGASLVAISPQTPDNSLSTAQKHEFSFEVLSDVGNRVARQFGLVFTVPAALRSVYQSLGIDLPAYNGDNSFELPLPATYVVNTDGTIAHAFVNSDYKQRQDPDEIVAVLKQLPVVIR</sequence>
<comment type="function">
    <text evidence="1">Thiol-specific peroxidase that catalyzes the reduction of hydrogen peroxide and organic hydroperoxides to water and alcohols, respectively. Plays a role in cell protection against oxidative stress by detoxifying peroxides and as sensor of hydrogen peroxide-mediated signaling events.</text>
</comment>
<evidence type="ECO:0000313" key="14">
    <source>
        <dbReference type="Proteomes" id="UP000191901"/>
    </source>
</evidence>
<dbReference type="PANTHER" id="PTHR42801">
    <property type="entry name" value="THIOREDOXIN-DEPENDENT PEROXIDE REDUCTASE"/>
    <property type="match status" value="1"/>
</dbReference>
<accession>A0A1Z3HM81</accession>
<dbReference type="EMBL" id="CP021983">
    <property type="protein sequence ID" value="ASC71400.1"/>
    <property type="molecule type" value="Genomic_DNA"/>
</dbReference>
<dbReference type="InterPro" id="IPR013766">
    <property type="entry name" value="Thioredoxin_domain"/>
</dbReference>
<dbReference type="GO" id="GO:0008379">
    <property type="term" value="F:thioredoxin peroxidase activity"/>
    <property type="evidence" value="ECO:0007669"/>
    <property type="project" value="TreeGrafter"/>
</dbReference>
<evidence type="ECO:0000256" key="1">
    <source>
        <dbReference type="ARBA" id="ARBA00003330"/>
    </source>
</evidence>
<evidence type="ECO:0000256" key="10">
    <source>
        <dbReference type="ARBA" id="ARBA00041373"/>
    </source>
</evidence>
<dbReference type="PANTHER" id="PTHR42801:SF7">
    <property type="entry name" value="SLL1159 PROTEIN"/>
    <property type="match status" value="1"/>
</dbReference>
<dbReference type="CDD" id="cd02970">
    <property type="entry name" value="PRX_like2"/>
    <property type="match status" value="1"/>
</dbReference>
<dbReference type="AlphaFoldDB" id="A0A1Z3HM81"/>
<dbReference type="Gene3D" id="3.40.30.10">
    <property type="entry name" value="Glutaredoxin"/>
    <property type="match status" value="1"/>
</dbReference>
<evidence type="ECO:0000256" key="8">
    <source>
        <dbReference type="ARBA" id="ARBA00032824"/>
    </source>
</evidence>
<evidence type="ECO:0000256" key="5">
    <source>
        <dbReference type="ARBA" id="ARBA00023002"/>
    </source>
</evidence>
<keyword evidence="4" id="KW-0049">Antioxidant</keyword>
<dbReference type="RefSeq" id="WP_088429858.1">
    <property type="nucleotide sequence ID" value="NZ_CP021983.2"/>
</dbReference>
<dbReference type="GO" id="GO:0005737">
    <property type="term" value="C:cytoplasm"/>
    <property type="evidence" value="ECO:0007669"/>
    <property type="project" value="TreeGrafter"/>
</dbReference>
<proteinExistence type="inferred from homology"/>
<dbReference type="InterPro" id="IPR050924">
    <property type="entry name" value="Peroxiredoxin_BCP/PrxQ"/>
</dbReference>
<organism evidence="13 14">
    <name type="scientific">Halomicronema hongdechloris C2206</name>
    <dbReference type="NCBI Taxonomy" id="1641165"/>
    <lineage>
        <taxon>Bacteria</taxon>
        <taxon>Bacillati</taxon>
        <taxon>Cyanobacteriota</taxon>
        <taxon>Cyanophyceae</taxon>
        <taxon>Nodosilineales</taxon>
        <taxon>Nodosilineaceae</taxon>
        <taxon>Halomicronema</taxon>
    </lineage>
</organism>
<dbReference type="InterPro" id="IPR036249">
    <property type="entry name" value="Thioredoxin-like_sf"/>
</dbReference>
<name>A0A1Z3HM81_9CYAN</name>
<feature type="domain" description="Thioredoxin" evidence="12">
    <location>
        <begin position="43"/>
        <end position="216"/>
    </location>
</feature>
<dbReference type="PROSITE" id="PS51352">
    <property type="entry name" value="THIOREDOXIN_2"/>
    <property type="match status" value="1"/>
</dbReference>
<evidence type="ECO:0000256" key="9">
    <source>
        <dbReference type="ARBA" id="ARBA00038489"/>
    </source>
</evidence>
<evidence type="ECO:0000313" key="13">
    <source>
        <dbReference type="EMBL" id="ASC71400.1"/>
    </source>
</evidence>
<evidence type="ECO:0000256" key="7">
    <source>
        <dbReference type="ARBA" id="ARBA00023284"/>
    </source>
</evidence>
<dbReference type="GO" id="GO:0034599">
    <property type="term" value="P:cellular response to oxidative stress"/>
    <property type="evidence" value="ECO:0007669"/>
    <property type="project" value="TreeGrafter"/>
</dbReference>
<protein>
    <recommendedName>
        <fullName evidence="2">thioredoxin-dependent peroxiredoxin</fullName>
        <ecNumber evidence="2">1.11.1.24</ecNumber>
    </recommendedName>
    <alternativeName>
        <fullName evidence="10">Bacterioferritin comigratory protein</fullName>
    </alternativeName>
    <alternativeName>
        <fullName evidence="8">Thioredoxin peroxidase</fullName>
    </alternativeName>
</protein>
<gene>
    <name evidence="13" type="ORF">XM38_023520</name>
</gene>
<dbReference type="Pfam" id="PF00578">
    <property type="entry name" value="AhpC-TSA"/>
    <property type="match status" value="1"/>
</dbReference>
<evidence type="ECO:0000259" key="12">
    <source>
        <dbReference type="PROSITE" id="PS51352"/>
    </source>
</evidence>
<dbReference type="Proteomes" id="UP000191901">
    <property type="component" value="Chromosome"/>
</dbReference>
<evidence type="ECO:0000256" key="2">
    <source>
        <dbReference type="ARBA" id="ARBA00013017"/>
    </source>
</evidence>
<evidence type="ECO:0000256" key="4">
    <source>
        <dbReference type="ARBA" id="ARBA00022862"/>
    </source>
</evidence>
<evidence type="ECO:0000256" key="6">
    <source>
        <dbReference type="ARBA" id="ARBA00023157"/>
    </source>
</evidence>
<dbReference type="EC" id="1.11.1.24" evidence="2"/>
<keyword evidence="14" id="KW-1185">Reference proteome</keyword>
<dbReference type="GO" id="GO:0045454">
    <property type="term" value="P:cell redox homeostasis"/>
    <property type="evidence" value="ECO:0007669"/>
    <property type="project" value="TreeGrafter"/>
</dbReference>
<comment type="similarity">
    <text evidence="9">Belongs to the peroxiredoxin family. BCP/PrxQ subfamily.</text>
</comment>
<comment type="catalytic activity">
    <reaction evidence="11">
        <text>a hydroperoxide + [thioredoxin]-dithiol = an alcohol + [thioredoxin]-disulfide + H2O</text>
        <dbReference type="Rhea" id="RHEA:62620"/>
        <dbReference type="Rhea" id="RHEA-COMP:10698"/>
        <dbReference type="Rhea" id="RHEA-COMP:10700"/>
        <dbReference type="ChEBI" id="CHEBI:15377"/>
        <dbReference type="ChEBI" id="CHEBI:29950"/>
        <dbReference type="ChEBI" id="CHEBI:30879"/>
        <dbReference type="ChEBI" id="CHEBI:35924"/>
        <dbReference type="ChEBI" id="CHEBI:50058"/>
        <dbReference type="EC" id="1.11.1.24"/>
    </reaction>
</comment>
<keyword evidence="6" id="KW-1015">Disulfide bond</keyword>